<dbReference type="Pfam" id="PF17181">
    <property type="entry name" value="EPF"/>
    <property type="match status" value="1"/>
</dbReference>
<dbReference type="GO" id="GO:0010052">
    <property type="term" value="P:guard cell differentiation"/>
    <property type="evidence" value="ECO:0007669"/>
    <property type="project" value="UniProtKB-UniRule"/>
</dbReference>
<evidence type="ECO:0000313" key="8">
    <source>
        <dbReference type="EMBL" id="KDP37088.1"/>
    </source>
</evidence>
<dbReference type="KEGG" id="jcu:105635052"/>
<evidence type="ECO:0000256" key="5">
    <source>
        <dbReference type="ARBA" id="ARBA00022729"/>
    </source>
</evidence>
<evidence type="ECO:0000256" key="7">
    <source>
        <dbReference type="RuleBase" id="RU367102"/>
    </source>
</evidence>
<dbReference type="OrthoDB" id="1874659at2759"/>
<keyword evidence="6" id="KW-1015">Disulfide bond</keyword>
<dbReference type="Proteomes" id="UP000027138">
    <property type="component" value="Unassembled WGS sequence"/>
</dbReference>
<keyword evidence="3 7" id="KW-0217">Developmental protein</keyword>
<protein>
    <recommendedName>
        <fullName evidence="7">Epidermal patterning factor-like protein</fullName>
    </recommendedName>
</protein>
<evidence type="ECO:0000313" key="9">
    <source>
        <dbReference type="Proteomes" id="UP000027138"/>
    </source>
</evidence>
<organism evidence="8 9">
    <name type="scientific">Jatropha curcas</name>
    <name type="common">Barbados nut</name>
    <dbReference type="NCBI Taxonomy" id="180498"/>
    <lineage>
        <taxon>Eukaryota</taxon>
        <taxon>Viridiplantae</taxon>
        <taxon>Streptophyta</taxon>
        <taxon>Embryophyta</taxon>
        <taxon>Tracheophyta</taxon>
        <taxon>Spermatophyta</taxon>
        <taxon>Magnoliopsida</taxon>
        <taxon>eudicotyledons</taxon>
        <taxon>Gunneridae</taxon>
        <taxon>Pentapetalae</taxon>
        <taxon>rosids</taxon>
        <taxon>fabids</taxon>
        <taxon>Malpighiales</taxon>
        <taxon>Euphorbiaceae</taxon>
        <taxon>Crotonoideae</taxon>
        <taxon>Jatropheae</taxon>
        <taxon>Jatropha</taxon>
    </lineage>
</organism>
<reference evidence="8 9" key="1">
    <citation type="journal article" date="2014" name="PLoS ONE">
        <title>Global Analysis of Gene Expression Profiles in Physic Nut (Jatropha curcas L.) Seedlings Exposed to Salt Stress.</title>
        <authorList>
            <person name="Zhang L."/>
            <person name="Zhang C."/>
            <person name="Wu P."/>
            <person name="Chen Y."/>
            <person name="Li M."/>
            <person name="Jiang H."/>
            <person name="Wu G."/>
        </authorList>
    </citation>
    <scope>NUCLEOTIDE SEQUENCE [LARGE SCALE GENOMIC DNA]</scope>
    <source>
        <strain evidence="9">cv. GZQX0401</strain>
        <tissue evidence="8">Young leaves</tissue>
    </source>
</reference>
<comment type="similarity">
    <text evidence="2 7">Belongs to the plant cysteine rich small secretory peptide family. Epidermal patterning factor subfamily.</text>
</comment>
<evidence type="ECO:0000256" key="4">
    <source>
        <dbReference type="ARBA" id="ARBA00022525"/>
    </source>
</evidence>
<evidence type="ECO:0000256" key="1">
    <source>
        <dbReference type="ARBA" id="ARBA00004613"/>
    </source>
</evidence>
<dbReference type="AlphaFoldDB" id="A0A067KQ04"/>
<evidence type="ECO:0000256" key="6">
    <source>
        <dbReference type="ARBA" id="ARBA00023157"/>
    </source>
</evidence>
<sequence>MAPSRTYPDRLNFAVAVTVAVVFCLTFLSPSISAAQGFGHEKLQRKKNMVLGSKPPGCVNKCFSCRPCMATLVIPSHKDNGFTTFKAAAKTLSHGEDDNSGYYLLSWKCRCGDKLFNP</sequence>
<dbReference type="PANTHER" id="PTHR33109:SF100">
    <property type="entry name" value="EPIDERMAL PATTERNING FACTOR-LIKE PROTEIN"/>
    <property type="match status" value="1"/>
</dbReference>
<gene>
    <name evidence="8" type="ORF">JCGZ_06144</name>
</gene>
<name>A0A067KQ04_JATCU</name>
<keyword evidence="9" id="KW-1185">Reference proteome</keyword>
<keyword evidence="4 7" id="KW-0964">Secreted</keyword>
<keyword evidence="5" id="KW-0732">Signal</keyword>
<comment type="subcellular location">
    <subcellularLocation>
        <location evidence="1 7">Secreted</location>
    </subcellularLocation>
</comment>
<accession>A0A067KQ04</accession>
<proteinExistence type="inferred from homology"/>
<dbReference type="EMBL" id="KK914415">
    <property type="protein sequence ID" value="KDP37088.1"/>
    <property type="molecule type" value="Genomic_DNA"/>
</dbReference>
<comment type="function">
    <text evidence="7">Controls stomatal patterning.</text>
</comment>
<dbReference type="PANTHER" id="PTHR33109">
    <property type="entry name" value="EPIDERMAL PATTERNING FACTOR-LIKE PROTEIN 4"/>
    <property type="match status" value="1"/>
</dbReference>
<dbReference type="GO" id="GO:0005576">
    <property type="term" value="C:extracellular region"/>
    <property type="evidence" value="ECO:0007669"/>
    <property type="project" value="UniProtKB-SubCell"/>
</dbReference>
<evidence type="ECO:0000256" key="3">
    <source>
        <dbReference type="ARBA" id="ARBA00022473"/>
    </source>
</evidence>
<dbReference type="InterPro" id="IPR039455">
    <property type="entry name" value="EPFL"/>
</dbReference>
<evidence type="ECO:0000256" key="2">
    <source>
        <dbReference type="ARBA" id="ARBA00008127"/>
    </source>
</evidence>